<gene>
    <name evidence="4" type="ORF">PV04_05226</name>
</gene>
<dbReference type="HOGENOM" id="CLU_037323_3_0_1"/>
<evidence type="ECO:0000256" key="3">
    <source>
        <dbReference type="SAM" id="MobiDB-lite"/>
    </source>
</evidence>
<name>A0A0D2FS16_9EURO</name>
<dbReference type="InterPro" id="IPR015943">
    <property type="entry name" value="WD40/YVTN_repeat-like_dom_sf"/>
</dbReference>
<sequence length="344" mass="36872">MQTYRQIAACAPSRREDVYVFAIAPVADRGLAAITSADELLLVNRDSLDRSTIGRLQGAPSGLTSLVVADQGTAVICAGDDGAVTVFDLRTGSKTVQFGLAKAVNALASRLHDVALGSDSVVSVWDRRQTKVRWQNTEVNDEVTALGFHPSRDNLLLSGGDDGVVCIFDTQVQEEQDSLLQAVNHGPVHKAGFLGSANLYALSSDQNLALHSLTVDDVDVEAEQTPAPDQLGDLRPTVPCEYVIDILQSGQDHVVACGSHSYSRVDLVKVDRGIGLGLDRRIVLEDTHGGEIVRSVYVDDEHGTIFTAGEDGQIAAFRPQDSVPPTTPAKAKVKKVSDARYKPY</sequence>
<dbReference type="Pfam" id="PF00400">
    <property type="entry name" value="WD40"/>
    <property type="match status" value="1"/>
</dbReference>
<evidence type="ECO:0000313" key="5">
    <source>
        <dbReference type="Proteomes" id="UP000054266"/>
    </source>
</evidence>
<accession>A0A0D2FS16</accession>
<feature type="compositionally biased region" description="Basic and acidic residues" evidence="3">
    <location>
        <begin position="335"/>
        <end position="344"/>
    </location>
</feature>
<dbReference type="Gene3D" id="2.130.10.10">
    <property type="entry name" value="YVTN repeat-like/Quinoprotein amine dehydrogenase"/>
    <property type="match status" value="1"/>
</dbReference>
<reference evidence="4 5" key="1">
    <citation type="submission" date="2015-01" db="EMBL/GenBank/DDBJ databases">
        <title>The Genome Sequence of Capronia semiimmersa CBS27337.</title>
        <authorList>
            <consortium name="The Broad Institute Genomics Platform"/>
            <person name="Cuomo C."/>
            <person name="de Hoog S."/>
            <person name="Gorbushina A."/>
            <person name="Stielow B."/>
            <person name="Teixiera M."/>
            <person name="Abouelleil A."/>
            <person name="Chapman S.B."/>
            <person name="Priest M."/>
            <person name="Young S.K."/>
            <person name="Wortman J."/>
            <person name="Nusbaum C."/>
            <person name="Birren B."/>
        </authorList>
    </citation>
    <scope>NUCLEOTIDE SEQUENCE [LARGE SCALE GENOMIC DNA]</scope>
    <source>
        <strain evidence="4 5">CBS 27337</strain>
    </source>
</reference>
<dbReference type="PANTHER" id="PTHR22889:SF0">
    <property type="entry name" value="WD REPEAT-CONTAINING PROTEIN 89"/>
    <property type="match status" value="1"/>
</dbReference>
<protein>
    <submittedName>
        <fullName evidence="4">Uncharacterized protein</fullName>
    </submittedName>
</protein>
<keyword evidence="5" id="KW-1185">Reference proteome</keyword>
<evidence type="ECO:0000313" key="4">
    <source>
        <dbReference type="EMBL" id="KIW69345.1"/>
    </source>
</evidence>
<evidence type="ECO:0000256" key="2">
    <source>
        <dbReference type="ARBA" id="ARBA00022737"/>
    </source>
</evidence>
<proteinExistence type="predicted"/>
<evidence type="ECO:0000256" key="1">
    <source>
        <dbReference type="ARBA" id="ARBA00022574"/>
    </source>
</evidence>
<keyword evidence="1" id="KW-0853">WD repeat</keyword>
<dbReference type="PANTHER" id="PTHR22889">
    <property type="entry name" value="WD REPEAT-CONTAINING PROTEIN 89"/>
    <property type="match status" value="1"/>
</dbReference>
<dbReference type="SMART" id="SM00320">
    <property type="entry name" value="WD40"/>
    <property type="match status" value="3"/>
</dbReference>
<dbReference type="EMBL" id="KN846958">
    <property type="protein sequence ID" value="KIW69345.1"/>
    <property type="molecule type" value="Genomic_DNA"/>
</dbReference>
<dbReference type="SUPFAM" id="SSF50978">
    <property type="entry name" value="WD40 repeat-like"/>
    <property type="match status" value="1"/>
</dbReference>
<dbReference type="Proteomes" id="UP000054266">
    <property type="component" value="Unassembled WGS sequence"/>
</dbReference>
<dbReference type="STRING" id="5601.A0A0D2FS16"/>
<dbReference type="InterPro" id="IPR039328">
    <property type="entry name" value="WDR89"/>
</dbReference>
<dbReference type="InterPro" id="IPR036322">
    <property type="entry name" value="WD40_repeat_dom_sf"/>
</dbReference>
<dbReference type="AlphaFoldDB" id="A0A0D2FS16"/>
<organism evidence="4 5">
    <name type="scientific">Phialophora macrospora</name>
    <dbReference type="NCBI Taxonomy" id="1851006"/>
    <lineage>
        <taxon>Eukaryota</taxon>
        <taxon>Fungi</taxon>
        <taxon>Dikarya</taxon>
        <taxon>Ascomycota</taxon>
        <taxon>Pezizomycotina</taxon>
        <taxon>Eurotiomycetes</taxon>
        <taxon>Chaetothyriomycetidae</taxon>
        <taxon>Chaetothyriales</taxon>
        <taxon>Herpotrichiellaceae</taxon>
        <taxon>Phialophora</taxon>
    </lineage>
</organism>
<feature type="region of interest" description="Disordered" evidence="3">
    <location>
        <begin position="317"/>
        <end position="344"/>
    </location>
</feature>
<keyword evidence="2" id="KW-0677">Repeat</keyword>
<dbReference type="InterPro" id="IPR001680">
    <property type="entry name" value="WD40_rpt"/>
</dbReference>